<gene>
    <name evidence="2" type="ORF">NIES267_01430</name>
</gene>
<feature type="chain" id="PRO_5012870962" evidence="1">
    <location>
        <begin position="26"/>
        <end position="110"/>
    </location>
</feature>
<sequence>MINKLMVKLAAATLGLGAMAAPAFASEGTFTVENAGDSKIVRIEAAEVGSNTWRSFTGSTINTGEEITLEWDESTNDSSCVWKLRAVYSDGPSEPEKFNFCEETAIVFDN</sequence>
<feature type="signal peptide" evidence="1">
    <location>
        <begin position="1"/>
        <end position="25"/>
    </location>
</feature>
<accession>A0A1Z4LHH4</accession>
<organism evidence="2 3">
    <name type="scientific">Calothrix parasitica NIES-267</name>
    <dbReference type="NCBI Taxonomy" id="1973488"/>
    <lineage>
        <taxon>Bacteria</taxon>
        <taxon>Bacillati</taxon>
        <taxon>Cyanobacteriota</taxon>
        <taxon>Cyanophyceae</taxon>
        <taxon>Nostocales</taxon>
        <taxon>Calotrichaceae</taxon>
        <taxon>Calothrix</taxon>
    </lineage>
</organism>
<dbReference type="OrthoDB" id="514366at2"/>
<reference evidence="2 3" key="1">
    <citation type="submission" date="2017-06" db="EMBL/GenBank/DDBJ databases">
        <title>Genome sequencing of cyanobaciteial culture collection at National Institute for Environmental Studies (NIES).</title>
        <authorList>
            <person name="Hirose Y."/>
            <person name="Shimura Y."/>
            <person name="Fujisawa T."/>
            <person name="Nakamura Y."/>
            <person name="Kawachi M."/>
        </authorList>
    </citation>
    <scope>NUCLEOTIDE SEQUENCE [LARGE SCALE GENOMIC DNA]</scope>
    <source>
        <strain evidence="2 3">NIES-267</strain>
    </source>
</reference>
<keyword evidence="1" id="KW-0732">Signal</keyword>
<evidence type="ECO:0000313" key="2">
    <source>
        <dbReference type="EMBL" id="BAY80686.1"/>
    </source>
</evidence>
<protein>
    <submittedName>
        <fullName evidence="2">Uncharacterized protein</fullName>
    </submittedName>
</protein>
<dbReference type="Proteomes" id="UP000218418">
    <property type="component" value="Chromosome"/>
</dbReference>
<dbReference type="EMBL" id="AP018227">
    <property type="protein sequence ID" value="BAY80686.1"/>
    <property type="molecule type" value="Genomic_DNA"/>
</dbReference>
<dbReference type="AlphaFoldDB" id="A0A1Z4LHH4"/>
<proteinExistence type="predicted"/>
<name>A0A1Z4LHH4_9CYAN</name>
<evidence type="ECO:0000256" key="1">
    <source>
        <dbReference type="SAM" id="SignalP"/>
    </source>
</evidence>
<keyword evidence="3" id="KW-1185">Reference proteome</keyword>
<evidence type="ECO:0000313" key="3">
    <source>
        <dbReference type="Proteomes" id="UP000218418"/>
    </source>
</evidence>